<keyword evidence="2" id="KW-1185">Reference proteome</keyword>
<dbReference type="EMBL" id="JZWI01000022">
    <property type="protein sequence ID" value="KLN54574.1"/>
    <property type="molecule type" value="Genomic_DNA"/>
</dbReference>
<sequence>MGVPLPRAGLPAGVWLTANGRRGRAWLRSFSMTTNTLPRRTLLGVALLPAALAVRSVRAQAAASVQLFKVVSPRDEVIVGADAAQLGPGSNPGVERLAAQLAAKGQLTLWQYASHKDASGALVQAPLRQIVVFRNELLRIEPYATPLVIQPPK</sequence>
<gene>
    <name evidence="1" type="ORF">VPARA_42160</name>
</gene>
<proteinExistence type="predicted"/>
<accession>A0A0H2LWK2</accession>
<evidence type="ECO:0000313" key="1">
    <source>
        <dbReference type="EMBL" id="KLN54574.1"/>
    </source>
</evidence>
<reference evidence="1 2" key="1">
    <citation type="submission" date="2015-03" db="EMBL/GenBank/DDBJ databases">
        <title>Genome sequence of Variovorax paradoxus TBEA6.</title>
        <authorList>
            <person name="Poehlein A."/>
            <person name="Schuldes J."/>
            <person name="Wuebbeler J.H."/>
            <person name="Hiessl S."/>
            <person name="Steinbuechel A."/>
            <person name="Daniel R."/>
        </authorList>
    </citation>
    <scope>NUCLEOTIDE SEQUENCE [LARGE SCALE GENOMIC DNA]</scope>
    <source>
        <strain evidence="1 2">TBEA6</strain>
    </source>
</reference>
<evidence type="ECO:0000313" key="2">
    <source>
        <dbReference type="Proteomes" id="UP000035170"/>
    </source>
</evidence>
<organism evidence="1 2">
    <name type="scientific">Variovorax paradoxus</name>
    <dbReference type="NCBI Taxonomy" id="34073"/>
    <lineage>
        <taxon>Bacteria</taxon>
        <taxon>Pseudomonadati</taxon>
        <taxon>Pseudomonadota</taxon>
        <taxon>Betaproteobacteria</taxon>
        <taxon>Burkholderiales</taxon>
        <taxon>Comamonadaceae</taxon>
        <taxon>Variovorax</taxon>
    </lineage>
</organism>
<name>A0A0H2LWK2_VARPD</name>
<dbReference type="PATRIC" id="fig|34073.19.peg.4317"/>
<dbReference type="AlphaFoldDB" id="A0A0H2LWK2"/>
<protein>
    <submittedName>
        <fullName evidence="1">Uncharacterized protein</fullName>
    </submittedName>
</protein>
<dbReference type="Proteomes" id="UP000035170">
    <property type="component" value="Unassembled WGS sequence"/>
</dbReference>
<comment type="caution">
    <text evidence="1">The sequence shown here is derived from an EMBL/GenBank/DDBJ whole genome shotgun (WGS) entry which is preliminary data.</text>
</comment>